<dbReference type="PROSITE" id="PS51362">
    <property type="entry name" value="TGF_BETA_2"/>
    <property type="match status" value="1"/>
</dbReference>
<dbReference type="CDD" id="cd19379">
    <property type="entry name" value="TGF_beta_GSDF"/>
    <property type="match status" value="1"/>
</dbReference>
<keyword evidence="7" id="KW-1185">Reference proteome</keyword>
<sequence>MSFAFIVMTMLLGSSLAFAFVLHPSNVEAEASANSAASSHRCQADSRQWIRKGLLEALGLKTEPLLPAGGLDSVREQWKRTFSTIPQNTASSPSLTGNSISPIGGNSSGLMCCTTVSEIYMKDLNWDNWVIHPLSLTMVQCALCNPGQDVVECPFPNFGAQDTNSQVDLPCCQPIAFEMVPILYMDEPGTVVISSVKLPRSCSCGPGTIHQ</sequence>
<keyword evidence="2" id="KW-0964">Secreted</keyword>
<dbReference type="Pfam" id="PF00019">
    <property type="entry name" value="TGF_beta"/>
    <property type="match status" value="1"/>
</dbReference>
<reference evidence="6" key="1">
    <citation type="submission" date="2020-06" db="EMBL/GenBank/DDBJ databases">
        <authorList>
            <consortium name="Wellcome Sanger Institute Data Sharing"/>
        </authorList>
    </citation>
    <scope>NUCLEOTIDE SEQUENCE [LARGE SCALE GENOMIC DNA]</scope>
</reference>
<dbReference type="SMART" id="SM00204">
    <property type="entry name" value="TGFB"/>
    <property type="match status" value="1"/>
</dbReference>
<keyword evidence="3" id="KW-0339">Growth factor</keyword>
<dbReference type="Gene3D" id="2.10.90.10">
    <property type="entry name" value="Cystine-knot cytokines"/>
    <property type="match status" value="1"/>
</dbReference>
<dbReference type="InterPro" id="IPR029034">
    <property type="entry name" value="Cystine-knot_cytokine"/>
</dbReference>
<dbReference type="GO" id="GO:0008083">
    <property type="term" value="F:growth factor activity"/>
    <property type="evidence" value="ECO:0007669"/>
    <property type="project" value="UniProtKB-KW"/>
</dbReference>
<evidence type="ECO:0000313" key="6">
    <source>
        <dbReference type="Ensembl" id="ENSGWIP00000019851.1"/>
    </source>
</evidence>
<reference evidence="6" key="2">
    <citation type="submission" date="2025-08" db="UniProtKB">
        <authorList>
            <consortium name="Ensembl"/>
        </authorList>
    </citation>
    <scope>IDENTIFICATION</scope>
</reference>
<evidence type="ECO:0000256" key="2">
    <source>
        <dbReference type="ARBA" id="ARBA00022525"/>
    </source>
</evidence>
<protein>
    <submittedName>
        <fullName evidence="6">Bone morphogenetic protein 5-like</fullName>
    </submittedName>
</protein>
<dbReference type="SUPFAM" id="SSF57501">
    <property type="entry name" value="Cystine-knot cytokines"/>
    <property type="match status" value="1"/>
</dbReference>
<dbReference type="InterPro" id="IPR001839">
    <property type="entry name" value="TGF-b_C"/>
</dbReference>
<dbReference type="GO" id="GO:0005576">
    <property type="term" value="C:extracellular region"/>
    <property type="evidence" value="ECO:0007669"/>
    <property type="project" value="UniProtKB-SubCell"/>
</dbReference>
<evidence type="ECO:0000256" key="4">
    <source>
        <dbReference type="SAM" id="SignalP"/>
    </source>
</evidence>
<evidence type="ECO:0000313" key="7">
    <source>
        <dbReference type="Proteomes" id="UP000694680"/>
    </source>
</evidence>
<comment type="similarity">
    <text evidence="3">Belongs to the TGF-beta family.</text>
</comment>
<feature type="signal peptide" evidence="4">
    <location>
        <begin position="1"/>
        <end position="19"/>
    </location>
</feature>
<gene>
    <name evidence="6" type="primary">gsdf</name>
</gene>
<dbReference type="Ensembl" id="ENSGWIT00000021845.1">
    <property type="protein sequence ID" value="ENSGWIP00000019851.1"/>
    <property type="gene ID" value="ENSGWIG00000010812.1"/>
</dbReference>
<name>A0A8C5EDG6_GOUWI</name>
<evidence type="ECO:0000256" key="1">
    <source>
        <dbReference type="ARBA" id="ARBA00004613"/>
    </source>
</evidence>
<keyword evidence="4" id="KW-0732">Signal</keyword>
<reference evidence="6" key="3">
    <citation type="submission" date="2025-09" db="UniProtKB">
        <authorList>
            <consortium name="Ensembl"/>
        </authorList>
    </citation>
    <scope>IDENTIFICATION</scope>
</reference>
<dbReference type="Proteomes" id="UP000694680">
    <property type="component" value="Chromosome 12"/>
</dbReference>
<proteinExistence type="inferred from homology"/>
<evidence type="ECO:0000256" key="3">
    <source>
        <dbReference type="RuleBase" id="RU000354"/>
    </source>
</evidence>
<dbReference type="AlphaFoldDB" id="A0A8C5EDG6"/>
<comment type="subcellular location">
    <subcellularLocation>
        <location evidence="1">Secreted</location>
    </subcellularLocation>
</comment>
<organism evidence="6 7">
    <name type="scientific">Gouania willdenowi</name>
    <name type="common">Blunt-snouted clingfish</name>
    <name type="synonym">Lepadogaster willdenowi</name>
    <dbReference type="NCBI Taxonomy" id="441366"/>
    <lineage>
        <taxon>Eukaryota</taxon>
        <taxon>Metazoa</taxon>
        <taxon>Chordata</taxon>
        <taxon>Craniata</taxon>
        <taxon>Vertebrata</taxon>
        <taxon>Euteleostomi</taxon>
        <taxon>Actinopterygii</taxon>
        <taxon>Neopterygii</taxon>
        <taxon>Teleostei</taxon>
        <taxon>Neoteleostei</taxon>
        <taxon>Acanthomorphata</taxon>
        <taxon>Ovalentaria</taxon>
        <taxon>Blenniimorphae</taxon>
        <taxon>Blenniiformes</taxon>
        <taxon>Gobiesocoidei</taxon>
        <taxon>Gobiesocidae</taxon>
        <taxon>Gobiesocinae</taxon>
        <taxon>Gouania</taxon>
    </lineage>
</organism>
<feature type="chain" id="PRO_5034421488" evidence="4">
    <location>
        <begin position="20"/>
        <end position="211"/>
    </location>
</feature>
<feature type="domain" description="TGF-beta family profile" evidence="5">
    <location>
        <begin position="90"/>
        <end position="205"/>
    </location>
</feature>
<dbReference type="OrthoDB" id="8997642at2759"/>
<accession>A0A8C5EDG6</accession>
<evidence type="ECO:0000259" key="5">
    <source>
        <dbReference type="PROSITE" id="PS51362"/>
    </source>
</evidence>